<organism evidence="3 4">
    <name type="scientific">Streptomyces uncialis</name>
    <dbReference type="NCBI Taxonomy" id="1048205"/>
    <lineage>
        <taxon>Bacteria</taxon>
        <taxon>Bacillati</taxon>
        <taxon>Actinomycetota</taxon>
        <taxon>Actinomycetes</taxon>
        <taxon>Kitasatosporales</taxon>
        <taxon>Streptomycetaceae</taxon>
        <taxon>Streptomyces</taxon>
    </lineage>
</organism>
<accession>A0A1Q4V352</accession>
<dbReference type="Proteomes" id="UP000186455">
    <property type="component" value="Unassembled WGS sequence"/>
</dbReference>
<comment type="caution">
    <text evidence="3">The sequence shown here is derived from an EMBL/GenBank/DDBJ whole genome shotgun (WGS) entry which is preliminary data.</text>
</comment>
<dbReference type="EMBL" id="LFBV01000007">
    <property type="protein sequence ID" value="OKH92256.1"/>
    <property type="molecule type" value="Genomic_DNA"/>
</dbReference>
<dbReference type="Pfam" id="PF03756">
    <property type="entry name" value="AfsA"/>
    <property type="match status" value="1"/>
</dbReference>
<gene>
    <name evidence="3" type="ORF">AB852_25365</name>
</gene>
<dbReference type="RefSeq" id="WP_073792581.1">
    <property type="nucleotide sequence ID" value="NZ_LFBV01000007.1"/>
</dbReference>
<feature type="compositionally biased region" description="Polar residues" evidence="1">
    <location>
        <begin position="1"/>
        <end position="10"/>
    </location>
</feature>
<name>A0A1Q4V352_9ACTN</name>
<dbReference type="AlphaFoldDB" id="A0A1Q4V352"/>
<proteinExistence type="predicted"/>
<sequence>MTTSCDQTSLLGAPAPGHPCRYDTVPPRLVDRERPENVLFASAAFDGERITAVPRPTAGHPYFGDRPEGQDGVDLRTILEMGRAAAFLAFEAVGDRRAGMCVAIARARLIRPAPSVVPAPRPGEPGGPGGYVMRCARLRDTFWSFAATHSTGSPGAPSAGSCEGRGTILDSRRLAALRAEERRLRIAALRAERPDDGPAGSATPGEVGRRRPENVFVAGVRHTPDGTRALLRVPATHPVVHDPAYDHLPALALADAALQLVHARHGGRVEVREIDLRPTRFCETDLPVRLSLGSTGTRPGELRFEAVQGGMTVARAQLVTVGV</sequence>
<keyword evidence="4" id="KW-1185">Reference proteome</keyword>
<feature type="region of interest" description="Disordered" evidence="1">
    <location>
        <begin position="191"/>
        <end position="212"/>
    </location>
</feature>
<evidence type="ECO:0000259" key="2">
    <source>
        <dbReference type="Pfam" id="PF03756"/>
    </source>
</evidence>
<evidence type="ECO:0000313" key="3">
    <source>
        <dbReference type="EMBL" id="OKH92256.1"/>
    </source>
</evidence>
<evidence type="ECO:0000313" key="4">
    <source>
        <dbReference type="Proteomes" id="UP000186455"/>
    </source>
</evidence>
<protein>
    <recommendedName>
        <fullName evidence="2">A-factor biosynthesis hotdog domain-containing protein</fullName>
    </recommendedName>
</protein>
<feature type="domain" description="A-factor biosynthesis hotdog" evidence="2">
    <location>
        <begin position="207"/>
        <end position="296"/>
    </location>
</feature>
<reference evidence="3 4" key="1">
    <citation type="submission" date="2015-06" db="EMBL/GenBank/DDBJ databases">
        <title>Cloning and characterization of the uncialamcin biosynthetic gene cluster.</title>
        <authorList>
            <person name="Yan X."/>
            <person name="Huang T."/>
            <person name="Ge H."/>
            <person name="Shen B."/>
        </authorList>
    </citation>
    <scope>NUCLEOTIDE SEQUENCE [LARGE SCALE GENOMIC DNA]</scope>
    <source>
        <strain evidence="3 4">DCA2648</strain>
    </source>
</reference>
<evidence type="ECO:0000256" key="1">
    <source>
        <dbReference type="SAM" id="MobiDB-lite"/>
    </source>
</evidence>
<feature type="region of interest" description="Disordered" evidence="1">
    <location>
        <begin position="1"/>
        <end position="21"/>
    </location>
</feature>
<dbReference type="STRING" id="1048205.AB852_25365"/>
<dbReference type="InterPro" id="IPR005509">
    <property type="entry name" value="AfsA_hotdog_dom"/>
</dbReference>